<name>A0A0G0UGP4_9BACT</name>
<proteinExistence type="inferred from homology"/>
<comment type="similarity">
    <text evidence="1">Belongs to the CutA family.</text>
</comment>
<dbReference type="GO" id="GO:0010038">
    <property type="term" value="P:response to metal ion"/>
    <property type="evidence" value="ECO:0007669"/>
    <property type="project" value="InterPro"/>
</dbReference>
<dbReference type="InterPro" id="IPR011322">
    <property type="entry name" value="N-reg_PII-like_a/b"/>
</dbReference>
<protein>
    <submittedName>
        <fullName evidence="2">CutA1 divalent ion tolerance protein</fullName>
    </submittedName>
</protein>
<dbReference type="Pfam" id="PF03091">
    <property type="entry name" value="CutA1"/>
    <property type="match status" value="1"/>
</dbReference>
<evidence type="ECO:0000313" key="3">
    <source>
        <dbReference type="Proteomes" id="UP000034854"/>
    </source>
</evidence>
<dbReference type="PANTHER" id="PTHR23419:SF8">
    <property type="entry name" value="FI09726P"/>
    <property type="match status" value="1"/>
</dbReference>
<accession>A0A0G0UGP4</accession>
<evidence type="ECO:0000256" key="1">
    <source>
        <dbReference type="ARBA" id="ARBA00010169"/>
    </source>
</evidence>
<organism evidence="2 3">
    <name type="scientific">Candidatus Curtissbacteria bacterium GW2011_GWA1_41_11</name>
    <dbReference type="NCBI Taxonomy" id="1618409"/>
    <lineage>
        <taxon>Bacteria</taxon>
        <taxon>Candidatus Curtissiibacteriota</taxon>
    </lineage>
</organism>
<comment type="caution">
    <text evidence="2">The sequence shown here is derived from an EMBL/GenBank/DDBJ whole genome shotgun (WGS) entry which is preliminary data.</text>
</comment>
<gene>
    <name evidence="2" type="ORF">UU34_C0001G0055</name>
</gene>
<dbReference type="Proteomes" id="UP000034854">
    <property type="component" value="Unassembled WGS sequence"/>
</dbReference>
<dbReference type="GO" id="GO:0005507">
    <property type="term" value="F:copper ion binding"/>
    <property type="evidence" value="ECO:0007669"/>
    <property type="project" value="TreeGrafter"/>
</dbReference>
<dbReference type="PANTHER" id="PTHR23419">
    <property type="entry name" value="DIVALENT CATION TOLERANCE CUTA-RELATED"/>
    <property type="match status" value="1"/>
</dbReference>
<dbReference type="AlphaFoldDB" id="A0A0G0UGP4"/>
<sequence length="101" mass="11817">MILILTTFQKKSEAVKIGKDLLKKRVIACYNLIPVESVYWWKGKIEEAKEFMMILKAQKEDYRKIESIIIQSSSYETPEVISVKPDKVNKSYLDWISAETK</sequence>
<dbReference type="InterPro" id="IPR004323">
    <property type="entry name" value="Ion_tolerance_CutA"/>
</dbReference>
<reference evidence="2 3" key="1">
    <citation type="journal article" date="2015" name="Nature">
        <title>rRNA introns, odd ribosomes, and small enigmatic genomes across a large radiation of phyla.</title>
        <authorList>
            <person name="Brown C.T."/>
            <person name="Hug L.A."/>
            <person name="Thomas B.C."/>
            <person name="Sharon I."/>
            <person name="Castelle C.J."/>
            <person name="Singh A."/>
            <person name="Wilkins M.J."/>
            <person name="Williams K.H."/>
            <person name="Banfield J.F."/>
        </authorList>
    </citation>
    <scope>NUCLEOTIDE SEQUENCE [LARGE SCALE GENOMIC DNA]</scope>
</reference>
<evidence type="ECO:0000313" key="2">
    <source>
        <dbReference type="EMBL" id="KKR88058.1"/>
    </source>
</evidence>
<dbReference type="SUPFAM" id="SSF54913">
    <property type="entry name" value="GlnB-like"/>
    <property type="match status" value="1"/>
</dbReference>
<dbReference type="InterPro" id="IPR015867">
    <property type="entry name" value="N-reg_PII/ATP_PRibTrfase_C"/>
</dbReference>
<dbReference type="EMBL" id="LCAG01000001">
    <property type="protein sequence ID" value="KKR88058.1"/>
    <property type="molecule type" value="Genomic_DNA"/>
</dbReference>
<dbReference type="Gene3D" id="3.30.70.120">
    <property type="match status" value="1"/>
</dbReference>